<organism evidence="3 4">
    <name type="scientific">Duganella callida</name>
    <dbReference type="NCBI Taxonomy" id="2561932"/>
    <lineage>
        <taxon>Bacteria</taxon>
        <taxon>Pseudomonadati</taxon>
        <taxon>Pseudomonadota</taxon>
        <taxon>Betaproteobacteria</taxon>
        <taxon>Burkholderiales</taxon>
        <taxon>Oxalobacteraceae</taxon>
        <taxon>Telluria group</taxon>
        <taxon>Duganella</taxon>
    </lineage>
</organism>
<feature type="compositionally biased region" description="Basic and acidic residues" evidence="1">
    <location>
        <begin position="77"/>
        <end position="89"/>
    </location>
</feature>
<feature type="transmembrane region" description="Helical" evidence="2">
    <location>
        <begin position="41"/>
        <end position="60"/>
    </location>
</feature>
<accession>A0A4Y9SFQ8</accession>
<reference evidence="3 4" key="1">
    <citation type="submission" date="2019-03" db="EMBL/GenBank/DDBJ databases">
        <title>Draft Genome Sequence of Duganella callidus sp. nov., a Novel Duganella Species Isolated from Cultivated Soil.</title>
        <authorList>
            <person name="Raths R."/>
            <person name="Peta V."/>
            <person name="Bucking H."/>
        </authorList>
    </citation>
    <scope>NUCLEOTIDE SEQUENCE [LARGE SCALE GENOMIC DNA]</scope>
    <source>
        <strain evidence="3 4">DN04</strain>
    </source>
</reference>
<gene>
    <name evidence="3" type="ORF">E4L98_12175</name>
</gene>
<evidence type="ECO:0000313" key="4">
    <source>
        <dbReference type="Proteomes" id="UP000297729"/>
    </source>
</evidence>
<dbReference type="EMBL" id="SPVG01000123">
    <property type="protein sequence ID" value="TFW22384.1"/>
    <property type="molecule type" value="Genomic_DNA"/>
</dbReference>
<feature type="region of interest" description="Disordered" evidence="1">
    <location>
        <begin position="69"/>
        <end position="124"/>
    </location>
</feature>
<dbReference type="AlphaFoldDB" id="A0A4Y9SFQ8"/>
<keyword evidence="2" id="KW-1133">Transmembrane helix</keyword>
<proteinExistence type="predicted"/>
<keyword evidence="4" id="KW-1185">Reference proteome</keyword>
<feature type="compositionally biased region" description="Low complexity" evidence="1">
    <location>
        <begin position="100"/>
        <end position="124"/>
    </location>
</feature>
<name>A0A4Y9SFQ8_9BURK</name>
<evidence type="ECO:0000313" key="3">
    <source>
        <dbReference type="EMBL" id="TFW22384.1"/>
    </source>
</evidence>
<keyword evidence="2" id="KW-0472">Membrane</keyword>
<evidence type="ECO:0000256" key="1">
    <source>
        <dbReference type="SAM" id="MobiDB-lite"/>
    </source>
</evidence>
<feature type="non-terminal residue" evidence="3">
    <location>
        <position position="124"/>
    </location>
</feature>
<protein>
    <submittedName>
        <fullName evidence="3">Uncharacterized protein</fullName>
    </submittedName>
</protein>
<comment type="caution">
    <text evidence="3">The sequence shown here is derived from an EMBL/GenBank/DDBJ whole genome shotgun (WGS) entry which is preliminary data.</text>
</comment>
<evidence type="ECO:0000256" key="2">
    <source>
        <dbReference type="SAM" id="Phobius"/>
    </source>
</evidence>
<keyword evidence="2" id="KW-0812">Transmembrane</keyword>
<dbReference type="Proteomes" id="UP000297729">
    <property type="component" value="Unassembled WGS sequence"/>
</dbReference>
<sequence>MSLINKMLQDLDARGGGDQPALQQQELKAVPAQERDRRPMLYGGAALGVLVIAAAGWYGWQQWQVHKAPAGPVPKVVDNRIPDRPRFQEPPRPVATQADSAASKAGTGPATAAAEVAPVAAVPA</sequence>